<name>A0A8H6CPI5_9LECA</name>
<dbReference type="Proteomes" id="UP000593566">
    <property type="component" value="Unassembled WGS sequence"/>
</dbReference>
<organism evidence="1 2">
    <name type="scientific">Letharia lupina</name>
    <dbReference type="NCBI Taxonomy" id="560253"/>
    <lineage>
        <taxon>Eukaryota</taxon>
        <taxon>Fungi</taxon>
        <taxon>Dikarya</taxon>
        <taxon>Ascomycota</taxon>
        <taxon>Pezizomycotina</taxon>
        <taxon>Lecanoromycetes</taxon>
        <taxon>OSLEUM clade</taxon>
        <taxon>Lecanoromycetidae</taxon>
        <taxon>Lecanorales</taxon>
        <taxon>Lecanorineae</taxon>
        <taxon>Parmeliaceae</taxon>
        <taxon>Letharia</taxon>
    </lineage>
</organism>
<accession>A0A8H6CPI5</accession>
<sequence length="112" mass="12132">MPTPCAITLKCPKVPNPPGSSPPIRIKAVFQLQDSREEIYTGIMFEYLPAKIATKTAVIATTISDASPVIVSNYNGVSVRQADCGYRYLLPVKVADEPYVWEAGRATSAALM</sequence>
<comment type="caution">
    <text evidence="1">The sequence shown here is derived from an EMBL/GenBank/DDBJ whole genome shotgun (WGS) entry which is preliminary data.</text>
</comment>
<dbReference type="RefSeq" id="XP_037155387.1">
    <property type="nucleotide sequence ID" value="XM_037299386.1"/>
</dbReference>
<proteinExistence type="predicted"/>
<evidence type="ECO:0000313" key="2">
    <source>
        <dbReference type="Proteomes" id="UP000593566"/>
    </source>
</evidence>
<keyword evidence="2" id="KW-1185">Reference proteome</keyword>
<dbReference type="AlphaFoldDB" id="A0A8H6CPI5"/>
<evidence type="ECO:0000313" key="1">
    <source>
        <dbReference type="EMBL" id="KAF6227079.1"/>
    </source>
</evidence>
<dbReference type="GeneID" id="59336916"/>
<dbReference type="Gene3D" id="3.40.1090.10">
    <property type="entry name" value="Cytosolic phospholipase A2 catalytic domain"/>
    <property type="match status" value="1"/>
</dbReference>
<dbReference type="EMBL" id="JACCJB010000005">
    <property type="protein sequence ID" value="KAF6227079.1"/>
    <property type="molecule type" value="Genomic_DNA"/>
</dbReference>
<reference evidence="1 2" key="1">
    <citation type="journal article" date="2020" name="Genomics">
        <title>Complete, high-quality genomes from long-read metagenomic sequencing of two wolf lichen thalli reveals enigmatic genome architecture.</title>
        <authorList>
            <person name="McKenzie S.K."/>
            <person name="Walston R.F."/>
            <person name="Allen J.L."/>
        </authorList>
    </citation>
    <scope>NUCLEOTIDE SEQUENCE [LARGE SCALE GENOMIC DNA]</scope>
    <source>
        <strain evidence="1">WasteWater1</strain>
    </source>
</reference>
<protein>
    <submittedName>
        <fullName evidence="1">Uncharacterized protein</fullName>
    </submittedName>
</protein>
<gene>
    <name evidence="1" type="ORF">HO133_008520</name>
</gene>